<proteinExistence type="predicted"/>
<evidence type="ECO:0000259" key="3">
    <source>
        <dbReference type="Pfam" id="PF13435"/>
    </source>
</evidence>
<dbReference type="SUPFAM" id="SSF48695">
    <property type="entry name" value="Multiheme cytochromes"/>
    <property type="match status" value="1"/>
</dbReference>
<feature type="signal peptide" evidence="2">
    <location>
        <begin position="1"/>
        <end position="27"/>
    </location>
</feature>
<dbReference type="Pfam" id="PF13435">
    <property type="entry name" value="Cytochrome_C554"/>
    <property type="match status" value="1"/>
</dbReference>
<dbReference type="GO" id="GO:0016491">
    <property type="term" value="F:oxidoreductase activity"/>
    <property type="evidence" value="ECO:0007669"/>
    <property type="project" value="TreeGrafter"/>
</dbReference>
<dbReference type="InterPro" id="IPR023155">
    <property type="entry name" value="Cyt_c-552/4"/>
</dbReference>
<feature type="chain" id="PRO_5013042658" evidence="2">
    <location>
        <begin position="28"/>
        <end position="516"/>
    </location>
</feature>
<keyword evidence="1 2" id="KW-0732">Signal</keyword>
<name>A0A1M7HKR5_9RHOB</name>
<evidence type="ECO:0000313" key="4">
    <source>
        <dbReference type="EMBL" id="SHM29112.1"/>
    </source>
</evidence>
<evidence type="ECO:0000313" key="5">
    <source>
        <dbReference type="Proteomes" id="UP000184444"/>
    </source>
</evidence>
<feature type="domain" description="Cytochrome c-552/4" evidence="3">
    <location>
        <begin position="84"/>
        <end position="168"/>
    </location>
</feature>
<dbReference type="OrthoDB" id="9814800at2"/>
<dbReference type="Proteomes" id="UP000184444">
    <property type="component" value="Unassembled WGS sequence"/>
</dbReference>
<dbReference type="InterPro" id="IPR036280">
    <property type="entry name" value="Multihaem_cyt_sf"/>
</dbReference>
<dbReference type="InterPro" id="IPR051829">
    <property type="entry name" value="Multiheme_Cytochr_ET"/>
</dbReference>
<accession>A0A1M7HKR5</accession>
<dbReference type="AlphaFoldDB" id="A0A1M7HKR5"/>
<evidence type="ECO:0000256" key="1">
    <source>
        <dbReference type="ARBA" id="ARBA00022729"/>
    </source>
</evidence>
<dbReference type="PANTHER" id="PTHR35038:SF8">
    <property type="entry name" value="C-TYPE POLYHEME CYTOCHROME OMCC"/>
    <property type="match status" value="1"/>
</dbReference>
<organism evidence="4 5">
    <name type="scientific">Paracoccus solventivorans</name>
    <dbReference type="NCBI Taxonomy" id="53463"/>
    <lineage>
        <taxon>Bacteria</taxon>
        <taxon>Pseudomonadati</taxon>
        <taxon>Pseudomonadota</taxon>
        <taxon>Alphaproteobacteria</taxon>
        <taxon>Rhodobacterales</taxon>
        <taxon>Paracoccaceae</taxon>
        <taxon>Paracoccus</taxon>
    </lineage>
</organism>
<dbReference type="PANTHER" id="PTHR35038">
    <property type="entry name" value="DISSIMILATORY SULFITE REDUCTASE SIRA"/>
    <property type="match status" value="1"/>
</dbReference>
<gene>
    <name evidence="4" type="ORF">SAMN05444389_106156</name>
</gene>
<evidence type="ECO:0000256" key="2">
    <source>
        <dbReference type="SAM" id="SignalP"/>
    </source>
</evidence>
<dbReference type="Gene3D" id="1.10.1130.10">
    <property type="entry name" value="Flavocytochrome C3, Chain A"/>
    <property type="match status" value="1"/>
</dbReference>
<protein>
    <submittedName>
        <fullName evidence="4">Cytochrome c554 and c-prime</fullName>
    </submittedName>
</protein>
<sequence>MKTQFRYHIRPLALAALAAAAGLGLYAALAPAPQPTGVALAAVPYYSLPFGPDETGEDRPFWPSRMQSATGRMTDPARLPSSAECGSCHRTEFEEWAGSLHAAADRDLIYEATVDANVDLLRHGAEQGRFCEGCHAPGEMLAGRVTRHVAVPPADALTEGVSCIACHTATHADPVEGNGALTLAYDRAEAERDGPQGAALLADPRAHLAAYGAPDTTKLLAGSEICGACHTEAYDLSMSRAETRQDVQSTFVEWRDSWYARNGVTCQDCHMADDPAAQVMALREGRLDKPARYSHRFIGANHVMTDTSLGDTLSVLRGGLLPGVDRDLNQATLAEQARQTTEFLRTAAGLELRGTTATAEGLHVELAVQNLGAGHNLPTGVNDQKHMWLEIHLTDATGAEIFRSGGDAERLGVEDPQAVAWLEHFLDNKGQRITGHLTFATARVEWVRKPIPPRGEELVGYDIPLPPDAQGPFRLTAQLHYRVALPDLIYQNLRRTLPVPSFTLAELSADLPEQAR</sequence>
<dbReference type="EMBL" id="FRCK01000006">
    <property type="protein sequence ID" value="SHM29112.1"/>
    <property type="molecule type" value="Genomic_DNA"/>
</dbReference>
<dbReference type="STRING" id="53463.SAMN05444389_106156"/>
<reference evidence="5" key="1">
    <citation type="submission" date="2016-11" db="EMBL/GenBank/DDBJ databases">
        <authorList>
            <person name="Varghese N."/>
            <person name="Submissions S."/>
        </authorList>
    </citation>
    <scope>NUCLEOTIDE SEQUENCE [LARGE SCALE GENOMIC DNA]</scope>
    <source>
        <strain evidence="5">DSM 6637</strain>
    </source>
</reference>
<dbReference type="RefSeq" id="WP_073066663.1">
    <property type="nucleotide sequence ID" value="NZ_FRCK01000006.1"/>
</dbReference>
<keyword evidence="5" id="KW-1185">Reference proteome</keyword>